<name>A0AAD6YLU6_9AGAR</name>
<dbReference type="AlphaFoldDB" id="A0AAD6YLU6"/>
<gene>
    <name evidence="1" type="ORF">GGX14DRAFT_557787</name>
</gene>
<proteinExistence type="predicted"/>
<evidence type="ECO:0000313" key="2">
    <source>
        <dbReference type="Proteomes" id="UP001219525"/>
    </source>
</evidence>
<reference evidence="1" key="1">
    <citation type="submission" date="2023-03" db="EMBL/GenBank/DDBJ databases">
        <title>Massive genome expansion in bonnet fungi (Mycena s.s.) driven by repeated elements and novel gene families across ecological guilds.</title>
        <authorList>
            <consortium name="Lawrence Berkeley National Laboratory"/>
            <person name="Harder C.B."/>
            <person name="Miyauchi S."/>
            <person name="Viragh M."/>
            <person name="Kuo A."/>
            <person name="Thoen E."/>
            <person name="Andreopoulos B."/>
            <person name="Lu D."/>
            <person name="Skrede I."/>
            <person name="Drula E."/>
            <person name="Henrissat B."/>
            <person name="Morin E."/>
            <person name="Kohler A."/>
            <person name="Barry K."/>
            <person name="LaButti K."/>
            <person name="Morin E."/>
            <person name="Salamov A."/>
            <person name="Lipzen A."/>
            <person name="Mereny Z."/>
            <person name="Hegedus B."/>
            <person name="Baldrian P."/>
            <person name="Stursova M."/>
            <person name="Weitz H."/>
            <person name="Taylor A."/>
            <person name="Grigoriev I.V."/>
            <person name="Nagy L.G."/>
            <person name="Martin F."/>
            <person name="Kauserud H."/>
        </authorList>
    </citation>
    <scope>NUCLEOTIDE SEQUENCE</scope>
    <source>
        <strain evidence="1">9144</strain>
    </source>
</reference>
<organism evidence="1 2">
    <name type="scientific">Mycena pura</name>
    <dbReference type="NCBI Taxonomy" id="153505"/>
    <lineage>
        <taxon>Eukaryota</taxon>
        <taxon>Fungi</taxon>
        <taxon>Dikarya</taxon>
        <taxon>Basidiomycota</taxon>
        <taxon>Agaricomycotina</taxon>
        <taxon>Agaricomycetes</taxon>
        <taxon>Agaricomycetidae</taxon>
        <taxon>Agaricales</taxon>
        <taxon>Marasmiineae</taxon>
        <taxon>Mycenaceae</taxon>
        <taxon>Mycena</taxon>
    </lineage>
</organism>
<protein>
    <submittedName>
        <fullName evidence="1">Uncharacterized protein</fullName>
    </submittedName>
</protein>
<evidence type="ECO:0000313" key="1">
    <source>
        <dbReference type="EMBL" id="KAJ7223209.1"/>
    </source>
</evidence>
<keyword evidence="2" id="KW-1185">Reference proteome</keyword>
<comment type="caution">
    <text evidence="1">The sequence shown here is derived from an EMBL/GenBank/DDBJ whole genome shotgun (WGS) entry which is preliminary data.</text>
</comment>
<accession>A0AAD6YLU6</accession>
<sequence length="67" mass="7286">MSHQTTDRGECSPTIKLRPAEDFKLQPLREPVPALVDAYVVLSPTGSVRGFGGLVTSTRCMQMQPAL</sequence>
<dbReference type="Proteomes" id="UP001219525">
    <property type="component" value="Unassembled WGS sequence"/>
</dbReference>
<dbReference type="EMBL" id="JARJCW010000006">
    <property type="protein sequence ID" value="KAJ7223209.1"/>
    <property type="molecule type" value="Genomic_DNA"/>
</dbReference>